<dbReference type="HOGENOM" id="CLU_760230_0_0_6"/>
<feature type="transmembrane region" description="Helical" evidence="1">
    <location>
        <begin position="12"/>
        <end position="30"/>
    </location>
</feature>
<dbReference type="PATRIC" id="fig|1002364.3.peg.345"/>
<evidence type="ECO:0000256" key="1">
    <source>
        <dbReference type="SAM" id="Phobius"/>
    </source>
</evidence>
<evidence type="ECO:0008006" key="4">
    <source>
        <dbReference type="Google" id="ProtNLM"/>
    </source>
</evidence>
<evidence type="ECO:0000313" key="3">
    <source>
        <dbReference type="Proteomes" id="UP000005959"/>
    </source>
</evidence>
<feature type="transmembrane region" description="Helical" evidence="1">
    <location>
        <begin position="288"/>
        <end position="310"/>
    </location>
</feature>
<dbReference type="RefSeq" id="WP_004089593.1">
    <property type="nucleotide sequence ID" value="NZ_JH417488.1"/>
</dbReference>
<dbReference type="AlphaFoldDB" id="G9Y1I6"/>
<dbReference type="EMBL" id="AGCI01000008">
    <property type="protein sequence ID" value="EHM47921.1"/>
    <property type="molecule type" value="Genomic_DNA"/>
</dbReference>
<accession>G9Y1I6</accession>
<feature type="transmembrane region" description="Helical" evidence="1">
    <location>
        <begin position="251"/>
        <end position="268"/>
    </location>
</feature>
<name>G9Y1I6_HAFAL</name>
<organism evidence="2 3">
    <name type="scientific">Hafnia alvei ATCC 51873</name>
    <dbReference type="NCBI Taxonomy" id="1002364"/>
    <lineage>
        <taxon>Bacteria</taxon>
        <taxon>Pseudomonadati</taxon>
        <taxon>Pseudomonadota</taxon>
        <taxon>Gammaproteobacteria</taxon>
        <taxon>Enterobacterales</taxon>
        <taxon>Hafniaceae</taxon>
        <taxon>Hafnia</taxon>
    </lineage>
</organism>
<gene>
    <name evidence="2" type="ORF">HMPREF0454_00382</name>
</gene>
<keyword evidence="1" id="KW-0812">Transmembrane</keyword>
<keyword evidence="1" id="KW-1133">Transmembrane helix</keyword>
<feature type="transmembrane region" description="Helical" evidence="1">
    <location>
        <begin position="161"/>
        <end position="184"/>
    </location>
</feature>
<proteinExistence type="predicted"/>
<feature type="transmembrane region" description="Helical" evidence="1">
    <location>
        <begin position="76"/>
        <end position="100"/>
    </location>
</feature>
<feature type="transmembrane region" description="Helical" evidence="1">
    <location>
        <begin position="112"/>
        <end position="134"/>
    </location>
</feature>
<dbReference type="Proteomes" id="UP000005959">
    <property type="component" value="Unassembled WGS sequence"/>
</dbReference>
<feature type="transmembrane region" description="Helical" evidence="1">
    <location>
        <begin position="322"/>
        <end position="346"/>
    </location>
</feature>
<evidence type="ECO:0000313" key="2">
    <source>
        <dbReference type="EMBL" id="EHM47921.1"/>
    </source>
</evidence>
<keyword evidence="1" id="KW-0472">Membrane</keyword>
<feature type="transmembrane region" description="Helical" evidence="1">
    <location>
        <begin position="50"/>
        <end position="70"/>
    </location>
</feature>
<protein>
    <recommendedName>
        <fullName evidence="4">O-antigen polymerase</fullName>
    </recommendedName>
</protein>
<feature type="transmembrane region" description="Helical" evidence="1">
    <location>
        <begin position="196"/>
        <end position="213"/>
    </location>
</feature>
<reference evidence="2 3" key="1">
    <citation type="submission" date="2011-08" db="EMBL/GenBank/DDBJ databases">
        <authorList>
            <person name="Weinstock G."/>
            <person name="Sodergren E."/>
            <person name="Clifton S."/>
            <person name="Fulton L."/>
            <person name="Fulton B."/>
            <person name="Courtney L."/>
            <person name="Fronick C."/>
            <person name="Harrison M."/>
            <person name="Strong C."/>
            <person name="Farmer C."/>
            <person name="Delahaunty K."/>
            <person name="Markovic C."/>
            <person name="Hall O."/>
            <person name="Minx P."/>
            <person name="Tomlinson C."/>
            <person name="Mitreva M."/>
            <person name="Hou S."/>
            <person name="Chen J."/>
            <person name="Wollam A."/>
            <person name="Pepin K.H."/>
            <person name="Johnson M."/>
            <person name="Bhonagiri V."/>
            <person name="Zhang X."/>
            <person name="Suruliraj S."/>
            <person name="Warren W."/>
            <person name="Chinwalla A."/>
            <person name="Mardis E.R."/>
            <person name="Wilson R.K."/>
        </authorList>
    </citation>
    <scope>NUCLEOTIDE SEQUENCE [LARGE SCALE GENOMIC DNA]</scope>
    <source>
        <strain evidence="2 3">ATCC 51873</strain>
    </source>
</reference>
<sequence>MSKLNIDSKLNPFFFMLVGLWFSSSALKVFFNSNVYINSPENYESILNSLFWISGFIIVILRFFLVKFTIDSNLKLVLATIVCSLINLNILAFSFSLLIWNAIATVIKPKQFIILYSVILLCLIFSFMASVSFYGQTYFNDPRYGNVETFGFMNSNSFPQLLIIFFLISAMTPKLSVPLAVILYFSFKGSVETRTFYFLLVLYPLTQMCFSIIRAKIISSIPIVLFLFCIFLGMIYPYAKTPLILLIDSMLSYRISFGSIMLSALSPSEFLFGASRNTFESLTIPMDMSYISVVFKYGLLSSIILMCLYTKAIKKMYVDKSFQVMALVIAFLMYALVENVLISYYLNPTLYFLFYFCSIKKIQI</sequence>
<feature type="transmembrane region" description="Helical" evidence="1">
    <location>
        <begin position="219"/>
        <end position="239"/>
    </location>
</feature>
<comment type="caution">
    <text evidence="2">The sequence shown here is derived from an EMBL/GenBank/DDBJ whole genome shotgun (WGS) entry which is preliminary data.</text>
</comment>